<sequence>MMHHDEWESNCTEYLAGTGEEPGAFDKEMTETEIAWVVDQRLRAQSWETYPEVVLETFAGRPDLIATRRGICQVFECKRTLTLGVIEQASRWRTHSRPEQAGMPDLIWVACKRPQYRSNNLLWWLLRQFDIGLMSIEKQPAVEIRYGGEVEIFPQRYSITRRIAPRIQPGARRSAHRLIDQLNPDMRIAQPGAKGGETEYMTPFKRTMAMVDEFLSSEPDKERHIEQIIDYLNEKGGHHYGTDRSARGAIPPHLDRLGYPRTREWGCWFRARTEAAVAPCQIADTPR</sequence>
<organism evidence="1 2">
    <name type="scientific">Salinicola rhizosphaerae</name>
    <dbReference type="NCBI Taxonomy" id="1443141"/>
    <lineage>
        <taxon>Bacteria</taxon>
        <taxon>Pseudomonadati</taxon>
        <taxon>Pseudomonadota</taxon>
        <taxon>Gammaproteobacteria</taxon>
        <taxon>Oceanospirillales</taxon>
        <taxon>Halomonadaceae</taxon>
        <taxon>Salinicola</taxon>
    </lineage>
</organism>
<evidence type="ECO:0000313" key="2">
    <source>
        <dbReference type="Proteomes" id="UP000646745"/>
    </source>
</evidence>
<accession>A0ABQ3E6Q2</accession>
<dbReference type="Proteomes" id="UP000646745">
    <property type="component" value="Unassembled WGS sequence"/>
</dbReference>
<protein>
    <recommendedName>
        <fullName evidence="3">Restriction endonuclease</fullName>
    </recommendedName>
</protein>
<evidence type="ECO:0000313" key="1">
    <source>
        <dbReference type="EMBL" id="GHB26776.1"/>
    </source>
</evidence>
<keyword evidence="2" id="KW-1185">Reference proteome</keyword>
<dbReference type="RefSeq" id="WP_189445227.1">
    <property type="nucleotide sequence ID" value="NZ_BMZI01000006.1"/>
</dbReference>
<reference evidence="2" key="1">
    <citation type="journal article" date="2019" name="Int. J. Syst. Evol. Microbiol.">
        <title>The Global Catalogue of Microorganisms (GCM) 10K type strain sequencing project: providing services to taxonomists for standard genome sequencing and annotation.</title>
        <authorList>
            <consortium name="The Broad Institute Genomics Platform"/>
            <consortium name="The Broad Institute Genome Sequencing Center for Infectious Disease"/>
            <person name="Wu L."/>
            <person name="Ma J."/>
        </authorList>
    </citation>
    <scope>NUCLEOTIDE SEQUENCE [LARGE SCALE GENOMIC DNA]</scope>
    <source>
        <strain evidence="2">KCTC 32998</strain>
    </source>
</reference>
<proteinExistence type="predicted"/>
<comment type="caution">
    <text evidence="1">The sequence shown here is derived from an EMBL/GenBank/DDBJ whole genome shotgun (WGS) entry which is preliminary data.</text>
</comment>
<gene>
    <name evidence="1" type="ORF">GCM10009038_26790</name>
</gene>
<dbReference type="EMBL" id="BMZI01000006">
    <property type="protein sequence ID" value="GHB26776.1"/>
    <property type="molecule type" value="Genomic_DNA"/>
</dbReference>
<name>A0ABQ3E6Q2_9GAMM</name>
<evidence type="ECO:0008006" key="3">
    <source>
        <dbReference type="Google" id="ProtNLM"/>
    </source>
</evidence>